<dbReference type="InterPro" id="IPR006680">
    <property type="entry name" value="Amidohydro-rel"/>
</dbReference>
<gene>
    <name evidence="3" type="ORF">E0F26_11505</name>
</gene>
<dbReference type="Proteomes" id="UP001317963">
    <property type="component" value="Chromosome"/>
</dbReference>
<dbReference type="Gene3D" id="3.20.20.140">
    <property type="entry name" value="Metal-dependent hydrolases"/>
    <property type="match status" value="1"/>
</dbReference>
<evidence type="ECO:0000256" key="1">
    <source>
        <dbReference type="ARBA" id="ARBA00023239"/>
    </source>
</evidence>
<name>A0ABY6Q8U6_9GAMM</name>
<protein>
    <recommendedName>
        <fullName evidence="2">Amidohydrolase-related domain-containing protein</fullName>
    </recommendedName>
</protein>
<keyword evidence="1" id="KW-0456">Lyase</keyword>
<sequence length="390" mass="43342">MSHKEGRIIHDADSHIIEARGWLESYASEYVKNNLETGAFDLNMSALDPLMNAANKRLAGADPDLTEALRSNIFAHPGKRNMWSAYGAVEKVERSAALDIMGVSSQLIFPSVGAARFARSSDMDVVYGGCDALNRGMADFCADDPRLLSVGYLSLRDPERALTSLKLALDLGVNAIWIGSDAVEGRAPSHIAYDPLWSMMQDAGVPVTLHIGSGQNMPSVYMNTGVERVLEGNIGNIETTKPKDLPVVHHSIERWITCMIYDGVLERFPELKIGIIELGANWVPATLMNLDMGVSLLGKFDQGLKKLSMKPSEYFQRQIRVAPMHTENTGWILRNVGKDILMFNTDYPHPEGGSDPYGDFERSLDAVEPTKEELDRFYRWNFEDYLGLRA</sequence>
<dbReference type="PANTHER" id="PTHR21240">
    <property type="entry name" value="2-AMINO-3-CARBOXYLMUCONATE-6-SEMIALDEHYDE DECARBOXYLASE"/>
    <property type="match status" value="1"/>
</dbReference>
<dbReference type="InterPro" id="IPR032465">
    <property type="entry name" value="ACMSD"/>
</dbReference>
<dbReference type="Pfam" id="PF04909">
    <property type="entry name" value="Amidohydro_2"/>
    <property type="match status" value="1"/>
</dbReference>
<dbReference type="EMBL" id="CP036501">
    <property type="protein sequence ID" value="UZP75323.1"/>
    <property type="molecule type" value="Genomic_DNA"/>
</dbReference>
<dbReference type="InterPro" id="IPR032466">
    <property type="entry name" value="Metal_Hydrolase"/>
</dbReference>
<proteinExistence type="predicted"/>
<feature type="domain" description="Amidohydrolase-related" evidence="2">
    <location>
        <begin position="121"/>
        <end position="381"/>
    </location>
</feature>
<evidence type="ECO:0000313" key="3">
    <source>
        <dbReference type="EMBL" id="UZP75323.1"/>
    </source>
</evidence>
<organism evidence="3 4">
    <name type="scientific">Candidatus Paraluminiphilus aquimaris</name>
    <dbReference type="NCBI Taxonomy" id="2518994"/>
    <lineage>
        <taxon>Bacteria</taxon>
        <taxon>Pseudomonadati</taxon>
        <taxon>Pseudomonadota</taxon>
        <taxon>Gammaproteobacteria</taxon>
        <taxon>Cellvibrionales</taxon>
        <taxon>Halieaceae</taxon>
        <taxon>Candidatus Paraluminiphilus</taxon>
    </lineage>
</organism>
<dbReference type="SUPFAM" id="SSF51556">
    <property type="entry name" value="Metallo-dependent hydrolases"/>
    <property type="match status" value="1"/>
</dbReference>
<dbReference type="RefSeq" id="WP_279241807.1">
    <property type="nucleotide sequence ID" value="NZ_CP036501.1"/>
</dbReference>
<evidence type="ECO:0000259" key="2">
    <source>
        <dbReference type="Pfam" id="PF04909"/>
    </source>
</evidence>
<reference evidence="3 4" key="1">
    <citation type="submission" date="2019-02" db="EMBL/GenBank/DDBJ databases">
        <title>Halieaceae_genomes.</title>
        <authorList>
            <person name="Li S.-H."/>
        </authorList>
    </citation>
    <scope>NUCLEOTIDE SEQUENCE [LARGE SCALE GENOMIC DNA]</scope>
    <source>
        <strain evidence="3 4">JH123</strain>
    </source>
</reference>
<keyword evidence="4" id="KW-1185">Reference proteome</keyword>
<accession>A0ABY6Q8U6</accession>
<dbReference type="PANTHER" id="PTHR21240:SF28">
    <property type="entry name" value="ISO-OROTATE DECARBOXYLASE (EUROFUNG)"/>
    <property type="match status" value="1"/>
</dbReference>
<evidence type="ECO:0000313" key="4">
    <source>
        <dbReference type="Proteomes" id="UP001317963"/>
    </source>
</evidence>